<evidence type="ECO:0000256" key="8">
    <source>
        <dbReference type="ARBA" id="ARBA00023180"/>
    </source>
</evidence>
<keyword evidence="3" id="KW-0677">Repeat</keyword>
<evidence type="ECO:0000256" key="1">
    <source>
        <dbReference type="ARBA" id="ARBA00004167"/>
    </source>
</evidence>
<keyword evidence="11" id="KW-1185">Reference proteome</keyword>
<dbReference type="InterPro" id="IPR001368">
    <property type="entry name" value="TNFR/NGFR_Cys_rich_reg"/>
</dbReference>
<keyword evidence="4" id="KW-1133">Transmembrane helix</keyword>
<evidence type="ECO:0000256" key="5">
    <source>
        <dbReference type="ARBA" id="ARBA00023136"/>
    </source>
</evidence>
<name>A0A8J1THH9_OWEFU</name>
<dbReference type="Proteomes" id="UP000749559">
    <property type="component" value="Unassembled WGS sequence"/>
</dbReference>
<evidence type="ECO:0000256" key="9">
    <source>
        <dbReference type="PROSITE-ProRule" id="PRU00206"/>
    </source>
</evidence>
<evidence type="ECO:0000256" key="2">
    <source>
        <dbReference type="ARBA" id="ARBA00022692"/>
    </source>
</evidence>
<dbReference type="GO" id="GO:0043123">
    <property type="term" value="P:positive regulation of canonical NF-kappaB signal transduction"/>
    <property type="evidence" value="ECO:0007669"/>
    <property type="project" value="InterPro"/>
</dbReference>
<evidence type="ECO:0000256" key="6">
    <source>
        <dbReference type="ARBA" id="ARBA00023157"/>
    </source>
</evidence>
<dbReference type="EMBL" id="CAIIXF020000002">
    <property type="protein sequence ID" value="CAH1777433.1"/>
    <property type="molecule type" value="Genomic_DNA"/>
</dbReference>
<feature type="disulfide bond" evidence="9">
    <location>
        <begin position="53"/>
        <end position="71"/>
    </location>
</feature>
<evidence type="ECO:0000256" key="7">
    <source>
        <dbReference type="ARBA" id="ARBA00023170"/>
    </source>
</evidence>
<sequence length="304" mass="34313">MADINIGFFLSIAVCSMRFIECAPSQDLTCRELREYKKVLPDGTEACVPCSKCPRGQCFVNHCFEETDTACRKPRQNEYIERHVCTVCSGCEGRRAVLKNCTKHSDTRCGDCLEGYTWDSMLEECLPLTNEHKSAFRLSQFTSESHEAGIITTTTKMNDKSTTLILAGKADDQYVDGIIGHVWLLVGTSASIVAFISIIIVVVFVKRNHKRKLQDNVFTKSQDEFGQHELETNKVTEQLIVNTVDDETKSGVENRTICIDCVSNKDSNTFMYHPDSDAWTTNTKETYCQDSKQLEDARVNLKLI</sequence>
<keyword evidence="8" id="KW-0325">Glycoprotein</keyword>
<comment type="caution">
    <text evidence="10">The sequence shown here is derived from an EMBL/GenBank/DDBJ whole genome shotgun (WGS) entry which is preliminary data.</text>
</comment>
<dbReference type="PANTHER" id="PTHR12120:SF10">
    <property type="entry name" value="TNFR-CYS DOMAIN-CONTAINING PROTEIN"/>
    <property type="match status" value="1"/>
</dbReference>
<dbReference type="PROSITE" id="PS00652">
    <property type="entry name" value="TNFR_NGFR_1"/>
    <property type="match status" value="1"/>
</dbReference>
<feature type="disulfide bond" evidence="9">
    <location>
        <begin position="50"/>
        <end position="63"/>
    </location>
</feature>
<evidence type="ECO:0000313" key="11">
    <source>
        <dbReference type="Proteomes" id="UP000749559"/>
    </source>
</evidence>
<accession>A0A8J1THH9</accession>
<keyword evidence="5" id="KW-0472">Membrane</keyword>
<dbReference type="CDD" id="cd00185">
    <property type="entry name" value="TNFRSF"/>
    <property type="match status" value="1"/>
</dbReference>
<dbReference type="Gene3D" id="2.10.50.10">
    <property type="entry name" value="Tumor Necrosis Factor Receptor, subunit A, domain 2"/>
    <property type="match status" value="1"/>
</dbReference>
<dbReference type="InterPro" id="IPR047526">
    <property type="entry name" value="TNR19/27/EDAR"/>
</dbReference>
<evidence type="ECO:0000256" key="4">
    <source>
        <dbReference type="ARBA" id="ARBA00022989"/>
    </source>
</evidence>
<feature type="repeat" description="TNFR-Cys" evidence="9">
    <location>
        <begin position="29"/>
        <end position="71"/>
    </location>
</feature>
<evidence type="ECO:0000313" key="10">
    <source>
        <dbReference type="EMBL" id="CAH1777433.1"/>
    </source>
</evidence>
<dbReference type="GO" id="GO:0038023">
    <property type="term" value="F:signaling receptor activity"/>
    <property type="evidence" value="ECO:0007669"/>
    <property type="project" value="InterPro"/>
</dbReference>
<dbReference type="GO" id="GO:0016020">
    <property type="term" value="C:membrane"/>
    <property type="evidence" value="ECO:0007669"/>
    <property type="project" value="UniProtKB-SubCell"/>
</dbReference>
<keyword evidence="7" id="KW-0675">Receptor</keyword>
<proteinExistence type="predicted"/>
<gene>
    <name evidence="10" type="ORF">OFUS_LOCUS4478</name>
</gene>
<organism evidence="10 11">
    <name type="scientific">Owenia fusiformis</name>
    <name type="common">Polychaete worm</name>
    <dbReference type="NCBI Taxonomy" id="6347"/>
    <lineage>
        <taxon>Eukaryota</taxon>
        <taxon>Metazoa</taxon>
        <taxon>Spiralia</taxon>
        <taxon>Lophotrochozoa</taxon>
        <taxon>Annelida</taxon>
        <taxon>Polychaeta</taxon>
        <taxon>Sedentaria</taxon>
        <taxon>Canalipalpata</taxon>
        <taxon>Sabellida</taxon>
        <taxon>Oweniida</taxon>
        <taxon>Oweniidae</taxon>
        <taxon>Owenia</taxon>
    </lineage>
</organism>
<dbReference type="AlphaFoldDB" id="A0A8J1THH9"/>
<comment type="caution">
    <text evidence="9">Lacks conserved residue(s) required for the propagation of feature annotation.</text>
</comment>
<reference evidence="10" key="1">
    <citation type="submission" date="2022-03" db="EMBL/GenBank/DDBJ databases">
        <authorList>
            <person name="Martin C."/>
        </authorList>
    </citation>
    <scope>NUCLEOTIDE SEQUENCE</scope>
</reference>
<protein>
    <submittedName>
        <fullName evidence="10">Uncharacterized protein</fullName>
    </submittedName>
</protein>
<keyword evidence="2" id="KW-0812">Transmembrane</keyword>
<dbReference type="GO" id="GO:0046330">
    <property type="term" value="P:positive regulation of JNK cascade"/>
    <property type="evidence" value="ECO:0007669"/>
    <property type="project" value="InterPro"/>
</dbReference>
<evidence type="ECO:0000256" key="3">
    <source>
        <dbReference type="ARBA" id="ARBA00022737"/>
    </source>
</evidence>
<comment type="subcellular location">
    <subcellularLocation>
        <location evidence="1">Membrane</location>
        <topology evidence="1">Single-pass membrane protein</topology>
    </subcellularLocation>
</comment>
<dbReference type="PROSITE" id="PS50050">
    <property type="entry name" value="TNFR_NGFR_2"/>
    <property type="match status" value="1"/>
</dbReference>
<dbReference type="PANTHER" id="PTHR12120">
    <property type="entry name" value="TNFR-CYS DOMAIN-CONTAINING PROTEIN"/>
    <property type="match status" value="1"/>
</dbReference>
<keyword evidence="6 9" id="KW-1015">Disulfide bond</keyword>